<dbReference type="AlphaFoldDB" id="A0A1D2NCV8"/>
<keyword evidence="3" id="KW-1185">Reference proteome</keyword>
<proteinExistence type="predicted"/>
<dbReference type="Proteomes" id="UP000094527">
    <property type="component" value="Unassembled WGS sequence"/>
</dbReference>
<comment type="caution">
    <text evidence="2">The sequence shown here is derived from an EMBL/GenBank/DDBJ whole genome shotgun (WGS) entry which is preliminary data.</text>
</comment>
<protein>
    <submittedName>
        <fullName evidence="2">Uncharacterized protein</fullName>
    </submittedName>
</protein>
<sequence length="34" mass="4004">MLKSERDKHKFIKEIIGKRKEPEATDKTDETTTV</sequence>
<reference evidence="2 3" key="1">
    <citation type="journal article" date="2016" name="Genome Biol. Evol.">
        <title>Gene Family Evolution Reflects Adaptation to Soil Environmental Stressors in the Genome of the Collembolan Orchesella cincta.</title>
        <authorList>
            <person name="Faddeeva-Vakhrusheva A."/>
            <person name="Derks M.F."/>
            <person name="Anvar S.Y."/>
            <person name="Agamennone V."/>
            <person name="Suring W."/>
            <person name="Smit S."/>
            <person name="van Straalen N.M."/>
            <person name="Roelofs D."/>
        </authorList>
    </citation>
    <scope>NUCLEOTIDE SEQUENCE [LARGE SCALE GENOMIC DNA]</scope>
    <source>
        <tissue evidence="2">Mixed pool</tissue>
    </source>
</reference>
<accession>A0A1D2NCV8</accession>
<evidence type="ECO:0000313" key="3">
    <source>
        <dbReference type="Proteomes" id="UP000094527"/>
    </source>
</evidence>
<evidence type="ECO:0000313" key="2">
    <source>
        <dbReference type="EMBL" id="ODN03071.1"/>
    </source>
</evidence>
<dbReference type="EMBL" id="LJIJ01000088">
    <property type="protein sequence ID" value="ODN03071.1"/>
    <property type="molecule type" value="Genomic_DNA"/>
</dbReference>
<organism evidence="2 3">
    <name type="scientific">Orchesella cincta</name>
    <name type="common">Springtail</name>
    <name type="synonym">Podura cincta</name>
    <dbReference type="NCBI Taxonomy" id="48709"/>
    <lineage>
        <taxon>Eukaryota</taxon>
        <taxon>Metazoa</taxon>
        <taxon>Ecdysozoa</taxon>
        <taxon>Arthropoda</taxon>
        <taxon>Hexapoda</taxon>
        <taxon>Collembola</taxon>
        <taxon>Entomobryomorpha</taxon>
        <taxon>Entomobryoidea</taxon>
        <taxon>Orchesellidae</taxon>
        <taxon>Orchesellinae</taxon>
        <taxon>Orchesella</taxon>
    </lineage>
</organism>
<evidence type="ECO:0000256" key="1">
    <source>
        <dbReference type="SAM" id="MobiDB-lite"/>
    </source>
</evidence>
<name>A0A1D2NCV8_ORCCI</name>
<feature type="region of interest" description="Disordered" evidence="1">
    <location>
        <begin position="1"/>
        <end position="34"/>
    </location>
</feature>
<gene>
    <name evidence="2" type="ORF">Ocin01_03636</name>
</gene>